<accession>A0A382GXJ4</accession>
<dbReference type="AlphaFoldDB" id="A0A382GXJ4"/>
<dbReference type="EMBL" id="UINC01057969">
    <property type="protein sequence ID" value="SVB79699.1"/>
    <property type="molecule type" value="Genomic_DNA"/>
</dbReference>
<protein>
    <submittedName>
        <fullName evidence="1">Uncharacterized protein</fullName>
    </submittedName>
</protein>
<evidence type="ECO:0000313" key="1">
    <source>
        <dbReference type="EMBL" id="SVB79699.1"/>
    </source>
</evidence>
<proteinExistence type="predicted"/>
<gene>
    <name evidence="1" type="ORF">METZ01_LOCUS232553</name>
</gene>
<organism evidence="1">
    <name type="scientific">marine metagenome</name>
    <dbReference type="NCBI Taxonomy" id="408172"/>
    <lineage>
        <taxon>unclassified sequences</taxon>
        <taxon>metagenomes</taxon>
        <taxon>ecological metagenomes</taxon>
    </lineage>
</organism>
<reference evidence="1" key="1">
    <citation type="submission" date="2018-05" db="EMBL/GenBank/DDBJ databases">
        <authorList>
            <person name="Lanie J.A."/>
            <person name="Ng W.-L."/>
            <person name="Kazmierczak K.M."/>
            <person name="Andrzejewski T.M."/>
            <person name="Davidsen T.M."/>
            <person name="Wayne K.J."/>
            <person name="Tettelin H."/>
            <person name="Glass J.I."/>
            <person name="Rusch D."/>
            <person name="Podicherti R."/>
            <person name="Tsui H.-C.T."/>
            <person name="Winkler M.E."/>
        </authorList>
    </citation>
    <scope>NUCLEOTIDE SEQUENCE</scope>
</reference>
<sequence length="76" mass="8454">VRPKTNLCLRPHQLTENKLHCALQVGDTHTLVDVQPLDLLEGGIVCGIGRVAPIHAPRHNNSYRGRLFLHHANLHA</sequence>
<name>A0A382GXJ4_9ZZZZ</name>
<feature type="non-terminal residue" evidence="1">
    <location>
        <position position="1"/>
    </location>
</feature>